<evidence type="ECO:0000256" key="4">
    <source>
        <dbReference type="ARBA" id="ARBA00022801"/>
    </source>
</evidence>
<feature type="region of interest" description="Disordered" evidence="9">
    <location>
        <begin position="1"/>
        <end position="239"/>
    </location>
</feature>
<evidence type="ECO:0000256" key="5">
    <source>
        <dbReference type="ARBA" id="ARBA00022840"/>
    </source>
</evidence>
<protein>
    <submittedName>
        <fullName evidence="13">Uncharacterized protein</fullName>
    </submittedName>
</protein>
<keyword evidence="4" id="KW-0378">Hydrolase</keyword>
<evidence type="ECO:0000256" key="3">
    <source>
        <dbReference type="ARBA" id="ARBA00022741"/>
    </source>
</evidence>
<dbReference type="InterPro" id="IPR000330">
    <property type="entry name" value="SNF2_N"/>
</dbReference>
<dbReference type="GO" id="GO:0042393">
    <property type="term" value="F:histone binding"/>
    <property type="evidence" value="ECO:0007669"/>
    <property type="project" value="TreeGrafter"/>
</dbReference>
<name>A0AAD5XA86_9FUNG</name>
<keyword evidence="3" id="KW-0547">Nucleotide-binding</keyword>
<dbReference type="InterPro" id="IPR027417">
    <property type="entry name" value="P-loop_NTPase"/>
</dbReference>
<evidence type="ECO:0000256" key="2">
    <source>
        <dbReference type="ARBA" id="ARBA00022737"/>
    </source>
</evidence>
<dbReference type="Gene3D" id="2.40.50.40">
    <property type="match status" value="2"/>
</dbReference>
<evidence type="ECO:0000313" key="14">
    <source>
        <dbReference type="Proteomes" id="UP001211907"/>
    </source>
</evidence>
<dbReference type="GO" id="GO:0034728">
    <property type="term" value="P:nucleosome organization"/>
    <property type="evidence" value="ECO:0007669"/>
    <property type="project" value="TreeGrafter"/>
</dbReference>
<dbReference type="InterPro" id="IPR001650">
    <property type="entry name" value="Helicase_C-like"/>
</dbReference>
<dbReference type="InterPro" id="IPR023780">
    <property type="entry name" value="Chromo_domain"/>
</dbReference>
<feature type="domain" description="Chromo" evidence="10">
    <location>
        <begin position="388"/>
        <end position="449"/>
    </location>
</feature>
<dbReference type="InterPro" id="IPR016197">
    <property type="entry name" value="Chromo-like_dom_sf"/>
</dbReference>
<keyword evidence="6" id="KW-0805">Transcription regulation</keyword>
<keyword evidence="14" id="KW-1185">Reference proteome</keyword>
<dbReference type="Proteomes" id="UP001211907">
    <property type="component" value="Unassembled WGS sequence"/>
</dbReference>
<dbReference type="PROSITE" id="PS51194">
    <property type="entry name" value="HELICASE_CTER"/>
    <property type="match status" value="1"/>
</dbReference>
<keyword evidence="7" id="KW-0804">Transcription</keyword>
<comment type="caution">
    <text evidence="13">The sequence shown here is derived from an EMBL/GenBank/DDBJ whole genome shotgun (WGS) entry which is preliminary data.</text>
</comment>
<dbReference type="PANTHER" id="PTHR45623:SF14">
    <property type="entry name" value="CHROMODOMAIN-HELICASE-DNA-BINDING PROTEIN 1"/>
    <property type="match status" value="1"/>
</dbReference>
<feature type="compositionally biased region" description="Basic residues" evidence="9">
    <location>
        <begin position="212"/>
        <end position="232"/>
    </location>
</feature>
<feature type="compositionally biased region" description="Acidic residues" evidence="9">
    <location>
        <begin position="1"/>
        <end position="17"/>
    </location>
</feature>
<dbReference type="Pfam" id="PF00176">
    <property type="entry name" value="SNF2-rel_dom"/>
    <property type="match status" value="1"/>
</dbReference>
<dbReference type="PANTHER" id="PTHR45623">
    <property type="entry name" value="CHROMODOMAIN-HELICASE-DNA-BINDING PROTEIN 3-RELATED-RELATED"/>
    <property type="match status" value="1"/>
</dbReference>
<dbReference type="PROSITE" id="PS50013">
    <property type="entry name" value="CHROMO_2"/>
    <property type="match status" value="2"/>
</dbReference>
<dbReference type="Pfam" id="PF00271">
    <property type="entry name" value="Helicase_C"/>
    <property type="match status" value="1"/>
</dbReference>
<dbReference type="AlphaFoldDB" id="A0AAD5XA86"/>
<feature type="compositionally biased region" description="Basic residues" evidence="9">
    <location>
        <begin position="135"/>
        <end position="146"/>
    </location>
</feature>
<keyword evidence="8" id="KW-0539">Nucleus</keyword>
<dbReference type="InterPro" id="IPR049730">
    <property type="entry name" value="SNF2/RAD54-like_C"/>
</dbReference>
<dbReference type="GO" id="GO:0003682">
    <property type="term" value="F:chromatin binding"/>
    <property type="evidence" value="ECO:0007669"/>
    <property type="project" value="TreeGrafter"/>
</dbReference>
<dbReference type="GO" id="GO:0140658">
    <property type="term" value="F:ATP-dependent chromatin remodeler activity"/>
    <property type="evidence" value="ECO:0007669"/>
    <property type="project" value="TreeGrafter"/>
</dbReference>
<evidence type="ECO:0000259" key="11">
    <source>
        <dbReference type="PROSITE" id="PS51192"/>
    </source>
</evidence>
<dbReference type="GO" id="GO:0016887">
    <property type="term" value="F:ATP hydrolysis activity"/>
    <property type="evidence" value="ECO:0007669"/>
    <property type="project" value="TreeGrafter"/>
</dbReference>
<dbReference type="CDD" id="cd18793">
    <property type="entry name" value="SF2_C_SNF"/>
    <property type="match status" value="1"/>
</dbReference>
<reference evidence="13" key="1">
    <citation type="submission" date="2020-05" db="EMBL/GenBank/DDBJ databases">
        <title>Phylogenomic resolution of chytrid fungi.</title>
        <authorList>
            <person name="Stajich J.E."/>
            <person name="Amses K."/>
            <person name="Simmons R."/>
            <person name="Seto K."/>
            <person name="Myers J."/>
            <person name="Bonds A."/>
            <person name="Quandt C.A."/>
            <person name="Barry K."/>
            <person name="Liu P."/>
            <person name="Grigoriev I."/>
            <person name="Longcore J.E."/>
            <person name="James T.Y."/>
        </authorList>
    </citation>
    <scope>NUCLEOTIDE SEQUENCE</scope>
    <source>
        <strain evidence="13">JEL0513</strain>
    </source>
</reference>
<sequence length="849" mass="97637">IDREIDEIFQSDSDDEKEVPLRAEPPPAGSRSPSIEDHAAIVNNNGLSSSSMIESPIAETEASGENEDDDSFEGSNDGESKRRHATEVSDEDEDSDNALHVSYGVSNRQESSSSSSDRDSSESGGSEDSEFSGRDKHRRPPAKRRKETKDIVYDDDPELWGLRRSGRATKASIASQRVVCSYSNDEDEDSNVVEEASAEDFSEDDDSEDFSRRKKPQKSRRQPKKFTKPRKSKSYDSFESSNHELRFSSRSGGVRANYDESAIDAILEEDLKWNSDEDYAKKAKAKDIAAEELDAGPVIEFVLDHRPSETNPDETEYLIKWQGYSHRKNTWNISSEISTYKGFRKLDKYKQNAQHDIFERNSPYMTKEEIEQKDVVREMMRSDLEEYTKVERVIASRPSQTSHGDEYFCKWRRLNYKDATWETEEEISEFQELIDEFLERESSLKLPHKGKSYTKNNRPPFKAFTKQPEYLKGGDLRDYQMKGVNWMAWLWHNNNNGILADENRLFRAPEMNMIVYTGDSKSRSIIRDHEFYVKGKPGKVKFNALLTSYELILKDREFLGKINWCLLAVDEAHRLKNAQSQLHEALKDFRTGNRLLITGTPLQNSVKELVALVQFLMPDKFREFENFEIDITAENQEEKIKDLQTRLQNYMLRRLKKDVEKSLPTKTERILRVELAPMQLEFYKNIFSRNFTALNKGISAGNQNSLLNICMELKKAANHPYLFPNAENVIVSKEEQLRGIIGNSGKMVLLDKLLARLKESGHRVLIFSQMVRLLDILQDYLSMSGYRFQRLDGSTNSEARKRAMDHFNALDSEDFVFILSTRAGGLGLNLATADTVIIFDSDWNPQNGL</sequence>
<dbReference type="InterPro" id="IPR014001">
    <property type="entry name" value="Helicase_ATP-bd"/>
</dbReference>
<feature type="compositionally biased region" description="Polar residues" evidence="9">
    <location>
        <begin position="42"/>
        <end position="53"/>
    </location>
</feature>
<dbReference type="SMART" id="SM00487">
    <property type="entry name" value="DEXDc"/>
    <property type="match status" value="1"/>
</dbReference>
<dbReference type="GO" id="GO:0005634">
    <property type="term" value="C:nucleus"/>
    <property type="evidence" value="ECO:0007669"/>
    <property type="project" value="UniProtKB-SubCell"/>
</dbReference>
<feature type="domain" description="Helicase C-terminal" evidence="12">
    <location>
        <begin position="749"/>
        <end position="849"/>
    </location>
</feature>
<feature type="domain" description="Helicase ATP-binding" evidence="11">
    <location>
        <begin position="541"/>
        <end position="619"/>
    </location>
</feature>
<dbReference type="PROSITE" id="PS51192">
    <property type="entry name" value="HELICASE_ATP_BIND_1"/>
    <property type="match status" value="1"/>
</dbReference>
<organism evidence="13 14">
    <name type="scientific">Physocladia obscura</name>
    <dbReference type="NCBI Taxonomy" id="109957"/>
    <lineage>
        <taxon>Eukaryota</taxon>
        <taxon>Fungi</taxon>
        <taxon>Fungi incertae sedis</taxon>
        <taxon>Chytridiomycota</taxon>
        <taxon>Chytridiomycota incertae sedis</taxon>
        <taxon>Chytridiomycetes</taxon>
        <taxon>Chytridiales</taxon>
        <taxon>Chytriomycetaceae</taxon>
        <taxon>Physocladia</taxon>
    </lineage>
</organism>
<dbReference type="SUPFAM" id="SSF54160">
    <property type="entry name" value="Chromo domain-like"/>
    <property type="match status" value="2"/>
</dbReference>
<dbReference type="InterPro" id="IPR000953">
    <property type="entry name" value="Chromo/chromo_shadow_dom"/>
</dbReference>
<accession>A0AAD5XA86</accession>
<dbReference type="GO" id="GO:0003677">
    <property type="term" value="F:DNA binding"/>
    <property type="evidence" value="ECO:0007669"/>
    <property type="project" value="TreeGrafter"/>
</dbReference>
<dbReference type="Gene3D" id="3.40.50.10810">
    <property type="entry name" value="Tandem AAA-ATPase domain"/>
    <property type="match status" value="2"/>
</dbReference>
<feature type="compositionally biased region" description="Acidic residues" evidence="9">
    <location>
        <begin position="62"/>
        <end position="72"/>
    </location>
</feature>
<feature type="domain" description="Chromo" evidence="10">
    <location>
        <begin position="297"/>
        <end position="351"/>
    </location>
</feature>
<feature type="compositionally biased region" description="Acidic residues" evidence="9">
    <location>
        <begin position="184"/>
        <end position="208"/>
    </location>
</feature>
<evidence type="ECO:0000259" key="10">
    <source>
        <dbReference type="PROSITE" id="PS50013"/>
    </source>
</evidence>
<dbReference type="CDD" id="cd18659">
    <property type="entry name" value="CD2_tandem"/>
    <property type="match status" value="1"/>
</dbReference>
<keyword evidence="5" id="KW-0067">ATP-binding</keyword>
<dbReference type="InterPro" id="IPR023779">
    <property type="entry name" value="Chromodomain_CS"/>
</dbReference>
<dbReference type="EMBL" id="JADGJH010001985">
    <property type="protein sequence ID" value="KAJ3105782.1"/>
    <property type="molecule type" value="Genomic_DNA"/>
</dbReference>
<dbReference type="SMART" id="SM00490">
    <property type="entry name" value="HELICc"/>
    <property type="match status" value="1"/>
</dbReference>
<evidence type="ECO:0000256" key="6">
    <source>
        <dbReference type="ARBA" id="ARBA00023015"/>
    </source>
</evidence>
<dbReference type="PROSITE" id="PS00598">
    <property type="entry name" value="CHROMO_1"/>
    <property type="match status" value="1"/>
</dbReference>
<evidence type="ECO:0000256" key="1">
    <source>
        <dbReference type="ARBA" id="ARBA00004123"/>
    </source>
</evidence>
<proteinExistence type="predicted"/>
<keyword evidence="2" id="KW-0677">Repeat</keyword>
<evidence type="ECO:0000256" key="9">
    <source>
        <dbReference type="SAM" id="MobiDB-lite"/>
    </source>
</evidence>
<dbReference type="SMART" id="SM00298">
    <property type="entry name" value="CHROMO"/>
    <property type="match status" value="2"/>
</dbReference>
<dbReference type="GO" id="GO:0005524">
    <property type="term" value="F:ATP binding"/>
    <property type="evidence" value="ECO:0007669"/>
    <property type="project" value="UniProtKB-KW"/>
</dbReference>
<feature type="non-terminal residue" evidence="13">
    <location>
        <position position="849"/>
    </location>
</feature>
<dbReference type="CDD" id="cd18660">
    <property type="entry name" value="CD1_tandem"/>
    <property type="match status" value="1"/>
</dbReference>
<dbReference type="SUPFAM" id="SSF52540">
    <property type="entry name" value="P-loop containing nucleoside triphosphate hydrolases"/>
    <property type="match status" value="2"/>
</dbReference>
<gene>
    <name evidence="13" type="ORF">HK100_003822</name>
</gene>
<evidence type="ECO:0000256" key="8">
    <source>
        <dbReference type="ARBA" id="ARBA00023242"/>
    </source>
</evidence>
<dbReference type="Pfam" id="PF00385">
    <property type="entry name" value="Chromo"/>
    <property type="match status" value="2"/>
</dbReference>
<dbReference type="InterPro" id="IPR038718">
    <property type="entry name" value="SNF2-like_sf"/>
</dbReference>
<dbReference type="Gene3D" id="3.40.50.300">
    <property type="entry name" value="P-loop containing nucleotide triphosphate hydrolases"/>
    <property type="match status" value="1"/>
</dbReference>
<evidence type="ECO:0000259" key="12">
    <source>
        <dbReference type="PROSITE" id="PS51194"/>
    </source>
</evidence>
<comment type="subcellular location">
    <subcellularLocation>
        <location evidence="1">Nucleus</location>
    </subcellularLocation>
</comment>
<evidence type="ECO:0000256" key="7">
    <source>
        <dbReference type="ARBA" id="ARBA00023163"/>
    </source>
</evidence>
<dbReference type="GO" id="GO:0000785">
    <property type="term" value="C:chromatin"/>
    <property type="evidence" value="ECO:0007669"/>
    <property type="project" value="TreeGrafter"/>
</dbReference>
<evidence type="ECO:0000313" key="13">
    <source>
        <dbReference type="EMBL" id="KAJ3105782.1"/>
    </source>
</evidence>